<feature type="transmembrane region" description="Helical" evidence="1">
    <location>
        <begin position="398"/>
        <end position="419"/>
    </location>
</feature>
<proteinExistence type="predicted"/>
<feature type="transmembrane region" description="Helical" evidence="1">
    <location>
        <begin position="718"/>
        <end position="746"/>
    </location>
</feature>
<accession>A0A814QA87</accession>
<evidence type="ECO:0000256" key="1">
    <source>
        <dbReference type="SAM" id="Phobius"/>
    </source>
</evidence>
<keyword evidence="1" id="KW-0472">Membrane</keyword>
<reference evidence="2" key="1">
    <citation type="submission" date="2021-02" db="EMBL/GenBank/DDBJ databases">
        <authorList>
            <person name="Nowell W R."/>
        </authorList>
    </citation>
    <scope>NUCLEOTIDE SEQUENCE</scope>
</reference>
<dbReference type="EMBL" id="CAJNOG010000251">
    <property type="protein sequence ID" value="CAF1116757.1"/>
    <property type="molecule type" value="Genomic_DNA"/>
</dbReference>
<keyword evidence="1" id="KW-1133">Transmembrane helix</keyword>
<protein>
    <recommendedName>
        <fullName evidence="5">Transmembrane protein</fullName>
    </recommendedName>
</protein>
<comment type="caution">
    <text evidence="2">The sequence shown here is derived from an EMBL/GenBank/DDBJ whole genome shotgun (WGS) entry which is preliminary data.</text>
</comment>
<dbReference type="AlphaFoldDB" id="A0A814QA87"/>
<evidence type="ECO:0000313" key="4">
    <source>
        <dbReference type="Proteomes" id="UP000663845"/>
    </source>
</evidence>
<keyword evidence="1" id="KW-0812">Transmembrane</keyword>
<gene>
    <name evidence="2" type="ORF">JYZ213_LOCUS22247</name>
    <name evidence="3" type="ORF">OXD698_LOCUS16766</name>
</gene>
<evidence type="ECO:0000313" key="2">
    <source>
        <dbReference type="EMBL" id="CAF1116757.1"/>
    </source>
</evidence>
<organism evidence="2 4">
    <name type="scientific">Adineta steineri</name>
    <dbReference type="NCBI Taxonomy" id="433720"/>
    <lineage>
        <taxon>Eukaryota</taxon>
        <taxon>Metazoa</taxon>
        <taxon>Spiralia</taxon>
        <taxon>Gnathifera</taxon>
        <taxon>Rotifera</taxon>
        <taxon>Eurotatoria</taxon>
        <taxon>Bdelloidea</taxon>
        <taxon>Adinetida</taxon>
        <taxon>Adinetidae</taxon>
        <taxon>Adineta</taxon>
    </lineage>
</organism>
<evidence type="ECO:0008006" key="5">
    <source>
        <dbReference type="Google" id="ProtNLM"/>
    </source>
</evidence>
<evidence type="ECO:0000313" key="3">
    <source>
        <dbReference type="EMBL" id="CAF3774229.1"/>
    </source>
</evidence>
<sequence length="803" mass="91229">MFIDHNSSPSTRGILWRQLEAVDRMERLALAIDPQNLYVYVVQTGQTLCLDINLNTTIVFMTNDLWDSEWIFSQTLAITKDHYLFLLAYRAIETEEFIPYLYVTNLSNIFDPIRLSMTNLSAIQASHSVFDSGQYTTLSISVDKDSNIIIVGMPFLDTVLILSFHDKLKPPVIIKEIFSSQNGALFGKSVAILNENRYAVLAQSMSTLPWSLSQIYSLHDLDPKAEPIFVFPNNQQPMQKIHIMSSPFSITSLHSCSPNTLGLVLNPSTVLLLPASPPGYCSSIIEKYTEIDAIIYRSKSCIPGTYQENMSFGPCIICPSQSKNNGSSGVICDECVLKNTSICFLGAINEIDMISLVSYDQTTPYLESPESTQFDDLLLQNIFKFPDATIQCLFISPIFWGFFTIILCLIIFILIKLILYRSKYKKRSLVLKKLFVHIDLISEGQFWLGGLISLSLFVLIIFACKFSISFASLYPIEQVSSDERLSVSCDGILFNAKLTSSLQLLSTHTYKEKTIFTLLDEQNITLTAEFISTGFGCDDLAIQLKRAHGLSITLKNFNCSTNNSIIYVSFILPQHVITMHFDILGPYFVGALRIYFSAPSVIIDNGTYTAQQLDYCQSFFTPNKTLTSNPVINVKMTKVINRTASMTLLDEVTYTGLWLPTLAMNTLTDDLLFSEKGEFYRYVRSHMTLVIDITESEFYVKNTQEPIARTYEITFNTILFFMLCLDLVGLLFIGFKLAILPLILLIQKRFFHKQKNKSSISKDHHIYETTIEEPSKEIRKHHRNNNNNQILTNHKSWFVQSKF</sequence>
<dbReference type="EMBL" id="CAJOAZ010001162">
    <property type="protein sequence ID" value="CAF3774229.1"/>
    <property type="molecule type" value="Genomic_DNA"/>
</dbReference>
<name>A0A814QA87_9BILA</name>
<dbReference type="Proteomes" id="UP000663845">
    <property type="component" value="Unassembled WGS sequence"/>
</dbReference>
<feature type="transmembrane region" description="Helical" evidence="1">
    <location>
        <begin position="440"/>
        <end position="463"/>
    </location>
</feature>
<dbReference type="Proteomes" id="UP000663844">
    <property type="component" value="Unassembled WGS sequence"/>
</dbReference>